<sequence>MFRNFLTSKRASSPTSSTTLSLIIHFGTTESCSCQQDFECLFAKWDPNLKVNVYHCVSNIDLMKYWHVLQDHQESDCCGLPIET</sequence>
<dbReference type="Proteomes" id="UP000887565">
    <property type="component" value="Unplaced"/>
</dbReference>
<organism evidence="1 2">
    <name type="scientific">Romanomermis culicivorax</name>
    <name type="common">Nematode worm</name>
    <dbReference type="NCBI Taxonomy" id="13658"/>
    <lineage>
        <taxon>Eukaryota</taxon>
        <taxon>Metazoa</taxon>
        <taxon>Ecdysozoa</taxon>
        <taxon>Nematoda</taxon>
        <taxon>Enoplea</taxon>
        <taxon>Dorylaimia</taxon>
        <taxon>Mermithida</taxon>
        <taxon>Mermithoidea</taxon>
        <taxon>Mermithidae</taxon>
        <taxon>Romanomermis</taxon>
    </lineage>
</organism>
<proteinExistence type="predicted"/>
<reference evidence="2" key="1">
    <citation type="submission" date="2022-11" db="UniProtKB">
        <authorList>
            <consortium name="WormBaseParasite"/>
        </authorList>
    </citation>
    <scope>IDENTIFICATION</scope>
</reference>
<evidence type="ECO:0000313" key="1">
    <source>
        <dbReference type="Proteomes" id="UP000887565"/>
    </source>
</evidence>
<accession>A0A915HHQ1</accession>
<evidence type="ECO:0000313" key="2">
    <source>
        <dbReference type="WBParaSite" id="nRc.2.0.1.t00846-RA"/>
    </source>
</evidence>
<name>A0A915HHQ1_ROMCU</name>
<dbReference type="WBParaSite" id="nRc.2.0.1.t00846-RA">
    <property type="protein sequence ID" value="nRc.2.0.1.t00846-RA"/>
    <property type="gene ID" value="nRc.2.0.1.g00846"/>
</dbReference>
<protein>
    <submittedName>
        <fullName evidence="2">Uncharacterized protein</fullName>
    </submittedName>
</protein>
<dbReference type="AlphaFoldDB" id="A0A915HHQ1"/>
<keyword evidence="1" id="KW-1185">Reference proteome</keyword>